<dbReference type="InterPro" id="IPR011006">
    <property type="entry name" value="CheY-like_superfamily"/>
</dbReference>
<gene>
    <name evidence="8" type="ORF">GGR46_002862</name>
</gene>
<dbReference type="GO" id="GO:0000156">
    <property type="term" value="F:phosphorelay response regulator activity"/>
    <property type="evidence" value="ECO:0007669"/>
    <property type="project" value="TreeGrafter"/>
</dbReference>
<dbReference type="Pfam" id="PF00072">
    <property type="entry name" value="Response_reg"/>
    <property type="match status" value="1"/>
</dbReference>
<dbReference type="SUPFAM" id="SSF46894">
    <property type="entry name" value="C-terminal effector domain of the bipartite response regulators"/>
    <property type="match status" value="1"/>
</dbReference>
<name>A0A7W6JTJ3_9SPHN</name>
<accession>A0A7W6JTJ3</accession>
<dbReference type="InterPro" id="IPR001789">
    <property type="entry name" value="Sig_transdc_resp-reg_receiver"/>
</dbReference>
<feature type="DNA-binding region" description="OmpR/PhoB-type" evidence="5">
    <location>
        <begin position="141"/>
        <end position="240"/>
    </location>
</feature>
<dbReference type="InterPro" id="IPR036388">
    <property type="entry name" value="WH-like_DNA-bd_sf"/>
</dbReference>
<keyword evidence="2" id="KW-0902">Two-component regulatory system</keyword>
<evidence type="ECO:0000256" key="3">
    <source>
        <dbReference type="ARBA" id="ARBA00023125"/>
    </source>
</evidence>
<dbReference type="GO" id="GO:0006355">
    <property type="term" value="P:regulation of DNA-templated transcription"/>
    <property type="evidence" value="ECO:0007669"/>
    <property type="project" value="InterPro"/>
</dbReference>
<feature type="modified residue" description="4-aspartylphosphate" evidence="4">
    <location>
        <position position="65"/>
    </location>
</feature>
<keyword evidence="3 5" id="KW-0238">DNA-binding</keyword>
<dbReference type="PROSITE" id="PS51755">
    <property type="entry name" value="OMPR_PHOB"/>
    <property type="match status" value="1"/>
</dbReference>
<dbReference type="InterPro" id="IPR039420">
    <property type="entry name" value="WalR-like"/>
</dbReference>
<evidence type="ECO:0000313" key="8">
    <source>
        <dbReference type="EMBL" id="MBB4099298.1"/>
    </source>
</evidence>
<evidence type="ECO:0000259" key="7">
    <source>
        <dbReference type="PROSITE" id="PS51755"/>
    </source>
</evidence>
<evidence type="ECO:0000313" key="9">
    <source>
        <dbReference type="Proteomes" id="UP000557392"/>
    </source>
</evidence>
<dbReference type="PROSITE" id="PS50110">
    <property type="entry name" value="RESPONSE_REGULATORY"/>
    <property type="match status" value="1"/>
</dbReference>
<keyword evidence="9" id="KW-1185">Reference proteome</keyword>
<dbReference type="Gene3D" id="3.40.50.2300">
    <property type="match status" value="1"/>
</dbReference>
<evidence type="ECO:0000256" key="2">
    <source>
        <dbReference type="ARBA" id="ARBA00023012"/>
    </source>
</evidence>
<feature type="domain" description="Response regulatory" evidence="6">
    <location>
        <begin position="16"/>
        <end position="131"/>
    </location>
</feature>
<comment type="caution">
    <text evidence="8">The sequence shown here is derived from an EMBL/GenBank/DDBJ whole genome shotgun (WGS) entry which is preliminary data.</text>
</comment>
<proteinExistence type="predicted"/>
<dbReference type="Proteomes" id="UP000557392">
    <property type="component" value="Unassembled WGS sequence"/>
</dbReference>
<dbReference type="GO" id="GO:0005829">
    <property type="term" value="C:cytosol"/>
    <property type="evidence" value="ECO:0007669"/>
    <property type="project" value="TreeGrafter"/>
</dbReference>
<evidence type="ECO:0000256" key="5">
    <source>
        <dbReference type="PROSITE-ProRule" id="PRU01091"/>
    </source>
</evidence>
<dbReference type="InterPro" id="IPR001867">
    <property type="entry name" value="OmpR/PhoB-type_DNA-bd"/>
</dbReference>
<dbReference type="PANTHER" id="PTHR48111">
    <property type="entry name" value="REGULATOR OF RPOS"/>
    <property type="match status" value="1"/>
</dbReference>
<sequence length="247" mass="27183">MVSLKAGFPDHSDAMRIAVVDDDEEIIDFVSAALTAAGYACTPFRTGAALLAALRRQTFDLILLDWNLPDSLGIDLLRSIRGAGAHSTAIIMLTSRSDKDDIAVALQTGADDYVIKPESSIVIAARVGAVLRRSLPDAAQQRVSIFGKYGFDRLTGHVRFEDADIPLSAKEFKLALLLFENMHRPLSRSYLLEKIWQSAGDLPTRTLDMHVSRIRAKLNLTPANGYRIVAISGFGYRMEQFGAEEMQ</sequence>
<dbReference type="SMART" id="SM00448">
    <property type="entry name" value="REC"/>
    <property type="match status" value="1"/>
</dbReference>
<dbReference type="PANTHER" id="PTHR48111:SF40">
    <property type="entry name" value="PHOSPHATE REGULON TRANSCRIPTIONAL REGULATORY PROTEIN PHOB"/>
    <property type="match status" value="1"/>
</dbReference>
<dbReference type="CDD" id="cd00383">
    <property type="entry name" value="trans_reg_C"/>
    <property type="match status" value="1"/>
</dbReference>
<dbReference type="AlphaFoldDB" id="A0A7W6JTJ3"/>
<reference evidence="8 9" key="1">
    <citation type="submission" date="2020-08" db="EMBL/GenBank/DDBJ databases">
        <title>Genomic Encyclopedia of Type Strains, Phase IV (KMG-IV): sequencing the most valuable type-strain genomes for metagenomic binning, comparative biology and taxonomic classification.</title>
        <authorList>
            <person name="Goeker M."/>
        </authorList>
    </citation>
    <scope>NUCLEOTIDE SEQUENCE [LARGE SCALE GENOMIC DNA]</scope>
    <source>
        <strain evidence="8 9">DSM 101806</strain>
    </source>
</reference>
<feature type="domain" description="OmpR/PhoB-type" evidence="7">
    <location>
        <begin position="141"/>
        <end position="240"/>
    </location>
</feature>
<dbReference type="InterPro" id="IPR016032">
    <property type="entry name" value="Sig_transdc_resp-reg_C-effctor"/>
</dbReference>
<organism evidence="8 9">
    <name type="scientific">Sphingomonas kyeonggiensis</name>
    <dbReference type="NCBI Taxonomy" id="1268553"/>
    <lineage>
        <taxon>Bacteria</taxon>
        <taxon>Pseudomonadati</taxon>
        <taxon>Pseudomonadota</taxon>
        <taxon>Alphaproteobacteria</taxon>
        <taxon>Sphingomonadales</taxon>
        <taxon>Sphingomonadaceae</taxon>
        <taxon>Sphingomonas</taxon>
    </lineage>
</organism>
<dbReference type="EMBL" id="JACIEH010000002">
    <property type="protein sequence ID" value="MBB4099298.1"/>
    <property type="molecule type" value="Genomic_DNA"/>
</dbReference>
<evidence type="ECO:0000259" key="6">
    <source>
        <dbReference type="PROSITE" id="PS50110"/>
    </source>
</evidence>
<dbReference type="CDD" id="cd17574">
    <property type="entry name" value="REC_OmpR"/>
    <property type="match status" value="1"/>
</dbReference>
<dbReference type="SMART" id="SM00862">
    <property type="entry name" value="Trans_reg_C"/>
    <property type="match status" value="1"/>
</dbReference>
<dbReference type="GO" id="GO:0000976">
    <property type="term" value="F:transcription cis-regulatory region binding"/>
    <property type="evidence" value="ECO:0007669"/>
    <property type="project" value="TreeGrafter"/>
</dbReference>
<protein>
    <submittedName>
        <fullName evidence="8">DNA-binding response OmpR family regulator</fullName>
    </submittedName>
</protein>
<dbReference type="GO" id="GO:0032993">
    <property type="term" value="C:protein-DNA complex"/>
    <property type="evidence" value="ECO:0007669"/>
    <property type="project" value="TreeGrafter"/>
</dbReference>
<evidence type="ECO:0000256" key="1">
    <source>
        <dbReference type="ARBA" id="ARBA00022553"/>
    </source>
</evidence>
<dbReference type="SUPFAM" id="SSF52172">
    <property type="entry name" value="CheY-like"/>
    <property type="match status" value="1"/>
</dbReference>
<keyword evidence="1 4" id="KW-0597">Phosphoprotein</keyword>
<dbReference type="Gene3D" id="1.10.10.10">
    <property type="entry name" value="Winged helix-like DNA-binding domain superfamily/Winged helix DNA-binding domain"/>
    <property type="match status" value="1"/>
</dbReference>
<dbReference type="RefSeq" id="WP_246426086.1">
    <property type="nucleotide sequence ID" value="NZ_JACIEH010000002.1"/>
</dbReference>
<dbReference type="Pfam" id="PF00486">
    <property type="entry name" value="Trans_reg_C"/>
    <property type="match status" value="1"/>
</dbReference>
<evidence type="ECO:0000256" key="4">
    <source>
        <dbReference type="PROSITE-ProRule" id="PRU00169"/>
    </source>
</evidence>